<dbReference type="Pfam" id="PF01027">
    <property type="entry name" value="Bax1-I"/>
    <property type="match status" value="1"/>
</dbReference>
<feature type="transmembrane region" description="Helical" evidence="6">
    <location>
        <begin position="175"/>
        <end position="193"/>
    </location>
</feature>
<feature type="transmembrane region" description="Helical" evidence="6">
    <location>
        <begin position="72"/>
        <end position="92"/>
    </location>
</feature>
<comment type="subcellular location">
    <subcellularLocation>
        <location evidence="1">Membrane</location>
        <topology evidence="1">Multi-pass membrane protein</topology>
    </subcellularLocation>
</comment>
<evidence type="ECO:0000256" key="6">
    <source>
        <dbReference type="RuleBase" id="RU004379"/>
    </source>
</evidence>
<organism evidence="7">
    <name type="scientific">Arcella intermedia</name>
    <dbReference type="NCBI Taxonomy" id="1963864"/>
    <lineage>
        <taxon>Eukaryota</taxon>
        <taxon>Amoebozoa</taxon>
        <taxon>Tubulinea</taxon>
        <taxon>Elardia</taxon>
        <taxon>Arcellinida</taxon>
        <taxon>Sphaerothecina</taxon>
        <taxon>Arcellidae</taxon>
        <taxon>Arcella</taxon>
    </lineage>
</organism>
<evidence type="ECO:0000256" key="2">
    <source>
        <dbReference type="ARBA" id="ARBA00010350"/>
    </source>
</evidence>
<feature type="transmembrane region" description="Helical" evidence="6">
    <location>
        <begin position="49"/>
        <end position="66"/>
    </location>
</feature>
<dbReference type="GO" id="GO:0016020">
    <property type="term" value="C:membrane"/>
    <property type="evidence" value="ECO:0007669"/>
    <property type="project" value="UniProtKB-SubCell"/>
</dbReference>
<dbReference type="InterPro" id="IPR006214">
    <property type="entry name" value="Bax_inhibitor_1-related"/>
</dbReference>
<comment type="similarity">
    <text evidence="2 6">Belongs to the BI1 family.</text>
</comment>
<evidence type="ECO:0000256" key="4">
    <source>
        <dbReference type="ARBA" id="ARBA00022989"/>
    </source>
</evidence>
<keyword evidence="3 6" id="KW-0812">Transmembrane</keyword>
<feature type="transmembrane region" description="Helical" evidence="6">
    <location>
        <begin position="104"/>
        <end position="126"/>
    </location>
</feature>
<reference evidence="7" key="1">
    <citation type="journal article" date="2020" name="J. Eukaryot. Microbiol.">
        <title>De novo Sequencing, Assembly and Annotation of the Transcriptome for the Free-Living Testate Amoeba Arcella intermedia.</title>
        <authorList>
            <person name="Ribeiro G.M."/>
            <person name="Porfirio-Sousa A.L."/>
            <person name="Maurer-Alcala X.X."/>
            <person name="Katz L.A."/>
            <person name="Lahr D.J.G."/>
        </authorList>
    </citation>
    <scope>NUCLEOTIDE SEQUENCE</scope>
</reference>
<dbReference type="PANTHER" id="PTHR23291:SF32">
    <property type="entry name" value="BAX INHIBITOR 1"/>
    <property type="match status" value="1"/>
</dbReference>
<accession>A0A6B2LIA1</accession>
<sequence length="196" mass="20124">MAGVGTSIAGAGLGFLAPGLSIVGMIGGFIGVIALAFMDPTNVTRRQNVFLGITALLGLGIAPLLMGSSLGAVIAATVGTAGIFGGFTLAALKSKRKSMLQLGGVLMGGLFVLVGVSLAGLLLPLLGVTNPAVLAALHSFNLYAGLGIFSLFVAYDTQRMIEDYHDGNRDHVGPALSMFLNIFNIFIRLLAIFRGD</sequence>
<protein>
    <submittedName>
        <fullName evidence="7">Uncharacterized protein</fullName>
    </submittedName>
</protein>
<evidence type="ECO:0000256" key="3">
    <source>
        <dbReference type="ARBA" id="ARBA00022692"/>
    </source>
</evidence>
<feature type="transmembrane region" description="Helical" evidence="6">
    <location>
        <begin position="132"/>
        <end position="155"/>
    </location>
</feature>
<evidence type="ECO:0000256" key="5">
    <source>
        <dbReference type="ARBA" id="ARBA00023136"/>
    </source>
</evidence>
<proteinExistence type="inferred from homology"/>
<dbReference type="EMBL" id="GIBP01007571">
    <property type="protein sequence ID" value="NDV36540.1"/>
    <property type="molecule type" value="Transcribed_RNA"/>
</dbReference>
<keyword evidence="5 6" id="KW-0472">Membrane</keyword>
<dbReference type="PANTHER" id="PTHR23291">
    <property type="entry name" value="BAX INHIBITOR-RELATED"/>
    <property type="match status" value="1"/>
</dbReference>
<evidence type="ECO:0000256" key="1">
    <source>
        <dbReference type="ARBA" id="ARBA00004141"/>
    </source>
</evidence>
<evidence type="ECO:0000313" key="7">
    <source>
        <dbReference type="EMBL" id="NDV36540.1"/>
    </source>
</evidence>
<name>A0A6B2LIA1_9EUKA</name>
<keyword evidence="4 6" id="KW-1133">Transmembrane helix</keyword>
<feature type="transmembrane region" description="Helical" evidence="6">
    <location>
        <begin position="15"/>
        <end position="37"/>
    </location>
</feature>
<dbReference type="AlphaFoldDB" id="A0A6B2LIA1"/>